<comment type="caution">
    <text evidence="2">The sequence shown here is derived from an EMBL/GenBank/DDBJ whole genome shotgun (WGS) entry which is preliminary data.</text>
</comment>
<protein>
    <submittedName>
        <fullName evidence="2">Uncharacterized protein</fullName>
    </submittedName>
</protein>
<feature type="non-terminal residue" evidence="2">
    <location>
        <position position="103"/>
    </location>
</feature>
<feature type="compositionally biased region" description="Basic and acidic residues" evidence="1">
    <location>
        <begin position="46"/>
        <end position="55"/>
    </location>
</feature>
<dbReference type="AlphaFoldDB" id="A0A699X5E0"/>
<organism evidence="2">
    <name type="scientific">Tanacetum cinerariifolium</name>
    <name type="common">Dalmatian daisy</name>
    <name type="synonym">Chrysanthemum cinerariifolium</name>
    <dbReference type="NCBI Taxonomy" id="118510"/>
    <lineage>
        <taxon>Eukaryota</taxon>
        <taxon>Viridiplantae</taxon>
        <taxon>Streptophyta</taxon>
        <taxon>Embryophyta</taxon>
        <taxon>Tracheophyta</taxon>
        <taxon>Spermatophyta</taxon>
        <taxon>Magnoliopsida</taxon>
        <taxon>eudicotyledons</taxon>
        <taxon>Gunneridae</taxon>
        <taxon>Pentapetalae</taxon>
        <taxon>asterids</taxon>
        <taxon>campanulids</taxon>
        <taxon>Asterales</taxon>
        <taxon>Asteraceae</taxon>
        <taxon>Asteroideae</taxon>
        <taxon>Anthemideae</taxon>
        <taxon>Anthemidinae</taxon>
        <taxon>Tanacetum</taxon>
    </lineage>
</organism>
<name>A0A699X5E0_TANCI</name>
<feature type="non-terminal residue" evidence="2">
    <location>
        <position position="1"/>
    </location>
</feature>
<accession>A0A699X5E0</accession>
<evidence type="ECO:0000256" key="1">
    <source>
        <dbReference type="SAM" id="MobiDB-lite"/>
    </source>
</evidence>
<evidence type="ECO:0000313" key="2">
    <source>
        <dbReference type="EMBL" id="GFD53118.1"/>
    </source>
</evidence>
<reference evidence="2" key="1">
    <citation type="journal article" date="2019" name="Sci. Rep.">
        <title>Draft genome of Tanacetum cinerariifolium, the natural source of mosquito coil.</title>
        <authorList>
            <person name="Yamashiro T."/>
            <person name="Shiraishi A."/>
            <person name="Satake H."/>
            <person name="Nakayama K."/>
        </authorList>
    </citation>
    <scope>NUCLEOTIDE SEQUENCE</scope>
</reference>
<sequence length="103" mass="12012">LIRPDDIKQEILKRDEDVEDPVAQEREQHERRRHHGVHEVVVGSRNNRDQNEGRVSKANEEIEYLPEYGLARLALLKCSAEEPGVVDHGRANAERVPKVHRWH</sequence>
<gene>
    <name evidence="2" type="ORF">Tci_925087</name>
</gene>
<proteinExistence type="predicted"/>
<feature type="region of interest" description="Disordered" evidence="1">
    <location>
        <begin position="10"/>
        <end position="55"/>
    </location>
</feature>
<dbReference type="EMBL" id="BKCJ011790322">
    <property type="protein sequence ID" value="GFD53118.1"/>
    <property type="molecule type" value="Genomic_DNA"/>
</dbReference>